<dbReference type="Proteomes" id="UP000325255">
    <property type="component" value="Unassembled WGS sequence"/>
</dbReference>
<feature type="domain" description="YgjP-like metallopeptidase" evidence="1">
    <location>
        <begin position="28"/>
        <end position="224"/>
    </location>
</feature>
<dbReference type="AlphaFoldDB" id="A0A5M6ITI8"/>
<evidence type="ECO:0000313" key="3">
    <source>
        <dbReference type="Proteomes" id="UP000325255"/>
    </source>
</evidence>
<dbReference type="Gene3D" id="3.30.2010.10">
    <property type="entry name" value="Metalloproteases ('zincins'), catalytic domain"/>
    <property type="match status" value="1"/>
</dbReference>
<dbReference type="PANTHER" id="PTHR30399">
    <property type="entry name" value="UNCHARACTERIZED PROTEIN YGJP"/>
    <property type="match status" value="1"/>
</dbReference>
<dbReference type="InterPro" id="IPR002725">
    <property type="entry name" value="YgjP-like_metallopeptidase"/>
</dbReference>
<dbReference type="Pfam" id="PF01863">
    <property type="entry name" value="YgjP-like"/>
    <property type="match status" value="1"/>
</dbReference>
<protein>
    <submittedName>
        <fullName evidence="2">M48 family metallopeptidase</fullName>
    </submittedName>
</protein>
<keyword evidence="3" id="KW-1185">Reference proteome</keyword>
<accession>A0A5M6ITI8</accession>
<dbReference type="PANTHER" id="PTHR30399:SF1">
    <property type="entry name" value="UTP PYROPHOSPHATASE"/>
    <property type="match status" value="1"/>
</dbReference>
<dbReference type="InterPro" id="IPR053136">
    <property type="entry name" value="UTP_pyrophosphatase-like"/>
</dbReference>
<dbReference type="OrthoDB" id="9795402at2"/>
<sequence>MDSASSEILALPGGAARVEWRRSQRARRVSLRIDPRGGTVVVTLPPRAGRTAGMALLMDHASWVAERLAALPGAIPFAPGAKVPLHGTEYRIRHVPGRVGGVWVEKEEILVSGEAEFLPRRVADFFRAEARRRMTELVAAKTAIAGVQAHRVTVKDTRSRWGSCAASRNLAFSWRLVMAPPFVQDYVAAHEVAHLRHMNHGPRFWALVEELTPHTNAAVTWLRAEGPRLLRVG</sequence>
<gene>
    <name evidence="2" type="ORF">F1189_14390</name>
</gene>
<reference evidence="2 3" key="1">
    <citation type="submission" date="2019-09" db="EMBL/GenBank/DDBJ databases">
        <title>Genome sequence of Rhodovastum atsumiense, a diverse member of the Acetobacteraceae family of non-sulfur purple photosynthetic bacteria.</title>
        <authorList>
            <person name="Meyer T."/>
            <person name="Kyndt J."/>
        </authorList>
    </citation>
    <scope>NUCLEOTIDE SEQUENCE [LARGE SCALE GENOMIC DNA]</scope>
    <source>
        <strain evidence="2 3">DSM 21279</strain>
    </source>
</reference>
<proteinExistence type="predicted"/>
<dbReference type="CDD" id="cd07344">
    <property type="entry name" value="M48_yhfN_like"/>
    <property type="match status" value="1"/>
</dbReference>
<evidence type="ECO:0000313" key="2">
    <source>
        <dbReference type="EMBL" id="KAA5611531.1"/>
    </source>
</evidence>
<evidence type="ECO:0000259" key="1">
    <source>
        <dbReference type="Pfam" id="PF01863"/>
    </source>
</evidence>
<name>A0A5M6ITI8_9PROT</name>
<organism evidence="2 3">
    <name type="scientific">Rhodovastum atsumiense</name>
    <dbReference type="NCBI Taxonomy" id="504468"/>
    <lineage>
        <taxon>Bacteria</taxon>
        <taxon>Pseudomonadati</taxon>
        <taxon>Pseudomonadota</taxon>
        <taxon>Alphaproteobacteria</taxon>
        <taxon>Acetobacterales</taxon>
        <taxon>Acetobacteraceae</taxon>
        <taxon>Rhodovastum</taxon>
    </lineage>
</organism>
<dbReference type="EMBL" id="VWPK01000020">
    <property type="protein sequence ID" value="KAA5611531.1"/>
    <property type="molecule type" value="Genomic_DNA"/>
</dbReference>
<comment type="caution">
    <text evidence="2">The sequence shown here is derived from an EMBL/GenBank/DDBJ whole genome shotgun (WGS) entry which is preliminary data.</text>
</comment>